<accession>A0A4D9DSV2</accession>
<feature type="chain" id="PRO_5020026787" evidence="1">
    <location>
        <begin position="23"/>
        <end position="121"/>
    </location>
</feature>
<dbReference type="OrthoDB" id="9907024at2759"/>
<name>A0A4D9DSV2_9SAUR</name>
<keyword evidence="3" id="KW-1185">Reference proteome</keyword>
<gene>
    <name evidence="2" type="ORF">DR999_PMT18370</name>
</gene>
<reference evidence="2 3" key="1">
    <citation type="submission" date="2019-04" db="EMBL/GenBank/DDBJ databases">
        <title>Draft genome of the big-headed turtle Platysternon megacephalum.</title>
        <authorList>
            <person name="Gong S."/>
        </authorList>
    </citation>
    <scope>NUCLEOTIDE SEQUENCE [LARGE SCALE GENOMIC DNA]</scope>
    <source>
        <strain evidence="2">DO16091913</strain>
        <tissue evidence="2">Muscle</tissue>
    </source>
</reference>
<dbReference type="AlphaFoldDB" id="A0A4D9DSV2"/>
<reference evidence="2 3" key="2">
    <citation type="submission" date="2019-04" db="EMBL/GenBank/DDBJ databases">
        <title>The genome sequence of big-headed turtle.</title>
        <authorList>
            <person name="Gong S."/>
        </authorList>
    </citation>
    <scope>NUCLEOTIDE SEQUENCE [LARGE SCALE GENOMIC DNA]</scope>
    <source>
        <strain evidence="2">DO16091913</strain>
        <tissue evidence="2">Muscle</tissue>
    </source>
</reference>
<proteinExistence type="predicted"/>
<feature type="signal peptide" evidence="1">
    <location>
        <begin position="1"/>
        <end position="22"/>
    </location>
</feature>
<comment type="caution">
    <text evidence="2">The sequence shown here is derived from an EMBL/GenBank/DDBJ whole genome shotgun (WGS) entry which is preliminary data.</text>
</comment>
<dbReference type="EMBL" id="QXTE01000319">
    <property type="protein sequence ID" value="TFJ99587.1"/>
    <property type="molecule type" value="Genomic_DNA"/>
</dbReference>
<protein>
    <submittedName>
        <fullName evidence="2">Zona pellucida sperm-binding protein 1-like</fullName>
    </submittedName>
</protein>
<dbReference type="Proteomes" id="UP000297703">
    <property type="component" value="Unassembled WGS sequence"/>
</dbReference>
<evidence type="ECO:0000313" key="2">
    <source>
        <dbReference type="EMBL" id="TFJ99587.1"/>
    </source>
</evidence>
<keyword evidence="1" id="KW-0732">Signal</keyword>
<dbReference type="STRING" id="55544.A0A4D9DSV2"/>
<evidence type="ECO:0000313" key="3">
    <source>
        <dbReference type="Proteomes" id="UP000297703"/>
    </source>
</evidence>
<evidence type="ECO:0000256" key="1">
    <source>
        <dbReference type="SAM" id="SignalP"/>
    </source>
</evidence>
<sequence>MGLGCRYFVGLVLLWFLGTALGQGDFRRVSFSVLQHGYEYDCGDYGMQLLVFPSQDRTIRFKVVGLTPDCAIDANIAVAMCRCKTALVLPGFGALLLSLVDLGEICQIMAGNPNPATQRYH</sequence>
<organism evidence="2 3">
    <name type="scientific">Platysternon megacephalum</name>
    <name type="common">big-headed turtle</name>
    <dbReference type="NCBI Taxonomy" id="55544"/>
    <lineage>
        <taxon>Eukaryota</taxon>
        <taxon>Metazoa</taxon>
        <taxon>Chordata</taxon>
        <taxon>Craniata</taxon>
        <taxon>Vertebrata</taxon>
        <taxon>Euteleostomi</taxon>
        <taxon>Archelosauria</taxon>
        <taxon>Testudinata</taxon>
        <taxon>Testudines</taxon>
        <taxon>Cryptodira</taxon>
        <taxon>Durocryptodira</taxon>
        <taxon>Testudinoidea</taxon>
        <taxon>Platysternidae</taxon>
        <taxon>Platysternon</taxon>
    </lineage>
</organism>